<dbReference type="SMART" id="SM00271">
    <property type="entry name" value="DnaJ"/>
    <property type="match status" value="1"/>
</dbReference>
<organism evidence="3 4">
    <name type="scientific">Priapulus caudatus</name>
    <name type="common">Priapulid worm</name>
    <dbReference type="NCBI Taxonomy" id="37621"/>
    <lineage>
        <taxon>Eukaryota</taxon>
        <taxon>Metazoa</taxon>
        <taxon>Ecdysozoa</taxon>
        <taxon>Scalidophora</taxon>
        <taxon>Priapulida</taxon>
        <taxon>Priapulimorpha</taxon>
        <taxon>Priapulimorphida</taxon>
        <taxon>Priapulidae</taxon>
        <taxon>Priapulus</taxon>
    </lineage>
</organism>
<dbReference type="PROSITE" id="PS50076">
    <property type="entry name" value="DNAJ_2"/>
    <property type="match status" value="1"/>
</dbReference>
<dbReference type="PANTHER" id="PTHR44500">
    <property type="entry name" value="DNAJ HOMOLOG SUBFAMILY C MEMBER 12"/>
    <property type="match status" value="1"/>
</dbReference>
<name>A0ABM1F515_PRICU</name>
<dbReference type="Proteomes" id="UP000695022">
    <property type="component" value="Unplaced"/>
</dbReference>
<dbReference type="SUPFAM" id="SSF46565">
    <property type="entry name" value="Chaperone J-domain"/>
    <property type="match status" value="1"/>
</dbReference>
<sequence length="177" mass="19730">MEAILNYERKEEDDLYNLLGCDERSTTEQISAEYRARVLDCHPDKNQDDPKAAETFRRLQRARDVLTDAKLRASYDRWRLSGIAIPYERWMAMSGSVHASMHWATRTKKDAAIESAGSSDAASHAAEQVPAGGVTAAGQRLPAGSLSGVTSVDVVNVRWERASAHNSMLSKFRNYEI</sequence>
<accession>A0ABM1F515</accession>
<keyword evidence="1" id="KW-0143">Chaperone</keyword>
<dbReference type="Pfam" id="PF00226">
    <property type="entry name" value="DnaJ"/>
    <property type="match status" value="1"/>
</dbReference>
<evidence type="ECO:0000259" key="2">
    <source>
        <dbReference type="PROSITE" id="PS50076"/>
    </source>
</evidence>
<dbReference type="Gene3D" id="1.10.287.110">
    <property type="entry name" value="DnaJ domain"/>
    <property type="match status" value="1"/>
</dbReference>
<evidence type="ECO:0000256" key="1">
    <source>
        <dbReference type="ARBA" id="ARBA00023186"/>
    </source>
</evidence>
<keyword evidence="3" id="KW-1185">Reference proteome</keyword>
<reference evidence="4" key="1">
    <citation type="submission" date="2025-08" db="UniProtKB">
        <authorList>
            <consortium name="RefSeq"/>
        </authorList>
    </citation>
    <scope>IDENTIFICATION</scope>
</reference>
<dbReference type="GeneID" id="106819408"/>
<evidence type="ECO:0000313" key="3">
    <source>
        <dbReference type="Proteomes" id="UP000695022"/>
    </source>
</evidence>
<gene>
    <name evidence="4" type="primary">LOC106819408</name>
</gene>
<dbReference type="InterPro" id="IPR001623">
    <property type="entry name" value="DnaJ_domain"/>
</dbReference>
<dbReference type="InterPro" id="IPR029827">
    <property type="entry name" value="JDP1-like"/>
</dbReference>
<dbReference type="PRINTS" id="PR00625">
    <property type="entry name" value="JDOMAIN"/>
</dbReference>
<dbReference type="PANTHER" id="PTHR44500:SF1">
    <property type="entry name" value="DNAJ HOMOLOG SUBFAMILY C MEMBER 12"/>
    <property type="match status" value="1"/>
</dbReference>
<dbReference type="InterPro" id="IPR036869">
    <property type="entry name" value="J_dom_sf"/>
</dbReference>
<evidence type="ECO:0000313" key="4">
    <source>
        <dbReference type="RefSeq" id="XP_014679536.1"/>
    </source>
</evidence>
<protein>
    <submittedName>
        <fullName evidence="4">DnaJ homolog subfamily C member 12-like</fullName>
    </submittedName>
</protein>
<dbReference type="RefSeq" id="XP_014679536.1">
    <property type="nucleotide sequence ID" value="XM_014824050.1"/>
</dbReference>
<proteinExistence type="predicted"/>
<feature type="domain" description="J" evidence="2">
    <location>
        <begin position="14"/>
        <end position="79"/>
    </location>
</feature>
<dbReference type="CDD" id="cd06257">
    <property type="entry name" value="DnaJ"/>
    <property type="match status" value="1"/>
</dbReference>